<dbReference type="AlphaFoldDB" id="A0A7X0JTB1"/>
<sequence length="175" mass="18937">MKPLEIYASEWLNCAAPLSLEKYRGKVVVVTAFQMLCPACVSHSLPQAMDLSRTFSNKDVQVIGLHTVFEHHDAMDSNALKAFLQEYRISIPVAIDQAQASGTPRTMSTWGLSGTPSLLIFGPGGELRLRHFGLLPDVVLGHCIGRLNNGHSSTDNPANFGSNTTAKGCRPGDTE</sequence>
<evidence type="ECO:0000313" key="4">
    <source>
        <dbReference type="Proteomes" id="UP000528457"/>
    </source>
</evidence>
<comment type="caution">
    <text evidence="3">The sequence shown here is derived from an EMBL/GenBank/DDBJ whole genome shotgun (WGS) entry which is preliminary data.</text>
</comment>
<dbReference type="SUPFAM" id="SSF52833">
    <property type="entry name" value="Thioredoxin-like"/>
    <property type="match status" value="1"/>
</dbReference>
<evidence type="ECO:0000256" key="1">
    <source>
        <dbReference type="SAM" id="MobiDB-lite"/>
    </source>
</evidence>
<dbReference type="Proteomes" id="UP000528457">
    <property type="component" value="Unassembled WGS sequence"/>
</dbReference>
<evidence type="ECO:0000259" key="2">
    <source>
        <dbReference type="Pfam" id="PF08534"/>
    </source>
</evidence>
<name>A0A7X0JTB1_9GAMM</name>
<keyword evidence="4" id="KW-1185">Reference proteome</keyword>
<evidence type="ECO:0000313" key="3">
    <source>
        <dbReference type="EMBL" id="MBB6521893.1"/>
    </source>
</evidence>
<dbReference type="GO" id="GO:0016491">
    <property type="term" value="F:oxidoreductase activity"/>
    <property type="evidence" value="ECO:0007669"/>
    <property type="project" value="InterPro"/>
</dbReference>
<dbReference type="InterPro" id="IPR036249">
    <property type="entry name" value="Thioredoxin-like_sf"/>
</dbReference>
<feature type="compositionally biased region" description="Polar residues" evidence="1">
    <location>
        <begin position="151"/>
        <end position="166"/>
    </location>
</feature>
<dbReference type="Gene3D" id="3.40.30.10">
    <property type="entry name" value="Glutaredoxin"/>
    <property type="match status" value="1"/>
</dbReference>
<dbReference type="PANTHER" id="PTHR42852">
    <property type="entry name" value="THIOL:DISULFIDE INTERCHANGE PROTEIN DSBE"/>
    <property type="match status" value="1"/>
</dbReference>
<gene>
    <name evidence="3" type="ORF">HNR48_002178</name>
</gene>
<proteinExistence type="predicted"/>
<dbReference type="InterPro" id="IPR013740">
    <property type="entry name" value="Redoxin"/>
</dbReference>
<reference evidence="3 4" key="1">
    <citation type="submission" date="2020-08" db="EMBL/GenBank/DDBJ databases">
        <title>Genomic Encyclopedia of Type Strains, Phase IV (KMG-IV): sequencing the most valuable type-strain genomes for metagenomic binning, comparative biology and taxonomic classification.</title>
        <authorList>
            <person name="Goeker M."/>
        </authorList>
    </citation>
    <scope>NUCLEOTIDE SEQUENCE [LARGE SCALE GENOMIC DNA]</scope>
    <source>
        <strain evidence="3 4">DSM 22368</strain>
    </source>
</reference>
<dbReference type="RefSeq" id="WP_166847274.1">
    <property type="nucleotide sequence ID" value="NZ_JAAONY010000002.1"/>
</dbReference>
<feature type="domain" description="Redoxin" evidence="2">
    <location>
        <begin position="17"/>
        <end position="100"/>
    </location>
</feature>
<dbReference type="InParanoid" id="A0A7X0JTB1"/>
<dbReference type="PANTHER" id="PTHR42852:SF13">
    <property type="entry name" value="PROTEIN DIPZ"/>
    <property type="match status" value="1"/>
</dbReference>
<accession>A0A7X0JTB1</accession>
<keyword evidence="3" id="KW-0413">Isomerase</keyword>
<dbReference type="EMBL" id="JACHHT010000002">
    <property type="protein sequence ID" value="MBB6521893.1"/>
    <property type="molecule type" value="Genomic_DNA"/>
</dbReference>
<feature type="region of interest" description="Disordered" evidence="1">
    <location>
        <begin position="151"/>
        <end position="175"/>
    </location>
</feature>
<dbReference type="GO" id="GO:0016853">
    <property type="term" value="F:isomerase activity"/>
    <property type="evidence" value="ECO:0007669"/>
    <property type="project" value="UniProtKB-KW"/>
</dbReference>
<organism evidence="3 4">
    <name type="scientific">Pseudoteredinibacter isoporae</name>
    <dbReference type="NCBI Taxonomy" id="570281"/>
    <lineage>
        <taxon>Bacteria</taxon>
        <taxon>Pseudomonadati</taxon>
        <taxon>Pseudomonadota</taxon>
        <taxon>Gammaproteobacteria</taxon>
        <taxon>Cellvibrionales</taxon>
        <taxon>Cellvibrionaceae</taxon>
        <taxon>Pseudoteredinibacter</taxon>
    </lineage>
</organism>
<dbReference type="Pfam" id="PF08534">
    <property type="entry name" value="Redoxin"/>
    <property type="match status" value="1"/>
</dbReference>
<protein>
    <submittedName>
        <fullName evidence="3">Thiol-disulfide isomerase/thioredoxin</fullName>
    </submittedName>
</protein>
<dbReference type="InterPro" id="IPR050553">
    <property type="entry name" value="Thioredoxin_ResA/DsbE_sf"/>
</dbReference>